<evidence type="ECO:0000313" key="3">
    <source>
        <dbReference type="EMBL" id="APX22318.1"/>
    </source>
</evidence>
<evidence type="ECO:0000256" key="2">
    <source>
        <dbReference type="SAM" id="MobiDB-lite"/>
    </source>
</evidence>
<sequence precursor="true">MRFVALALCLGLAATGAEAQDSETLADIRQDLSILKGSLLGLKQELNTTGASDVQVSGSMLDRVNAIESELQRLTARSEELQHRIDTVVEDGSNRIGDLEFRLCELEPGCDIGSLGDTPLLGGAAGVPAAPAPSPAPATGGGSGDLPAGGAELAIGERTDFQNARDALDSGDYETAASGFEAFRQSYPGSPLEPAALLAEGRALTAIGDIREAARRFLDTYANYPEAEAAPEALWRLGAALGELGSLNEACVTLGEVSTRYPGTPAVSEAQAESERLGCQ</sequence>
<feature type="chain" id="PRO_5010593134" description="Cell division coordinator CpoB" evidence="1">
    <location>
        <begin position="20"/>
        <end position="280"/>
    </location>
</feature>
<dbReference type="EMBL" id="CP014796">
    <property type="protein sequence ID" value="APX22318.1"/>
    <property type="molecule type" value="Genomic_DNA"/>
</dbReference>
<dbReference type="GO" id="GO:0030288">
    <property type="term" value="C:outer membrane-bounded periplasmic space"/>
    <property type="evidence" value="ECO:0007669"/>
    <property type="project" value="UniProtKB-UniRule"/>
</dbReference>
<organism evidence="3 4">
    <name type="scientific">Salipiger profundus</name>
    <dbReference type="NCBI Taxonomy" id="1229727"/>
    <lineage>
        <taxon>Bacteria</taxon>
        <taxon>Pseudomonadati</taxon>
        <taxon>Pseudomonadota</taxon>
        <taxon>Alphaproteobacteria</taxon>
        <taxon>Rhodobacterales</taxon>
        <taxon>Roseobacteraceae</taxon>
        <taxon>Salipiger</taxon>
    </lineage>
</organism>
<evidence type="ECO:0000256" key="1">
    <source>
        <dbReference type="HAMAP-Rule" id="MF_02066"/>
    </source>
</evidence>
<keyword evidence="1" id="KW-0131">Cell cycle</keyword>
<feature type="signal peptide" evidence="1">
    <location>
        <begin position="1"/>
        <end position="19"/>
    </location>
</feature>
<feature type="region of interest" description="Disordered" evidence="2">
    <location>
        <begin position="126"/>
        <end position="151"/>
    </location>
</feature>
<dbReference type="InterPro" id="IPR014162">
    <property type="entry name" value="CpoB_C"/>
</dbReference>
<dbReference type="AlphaFoldDB" id="A0A1U7D2I8"/>
<reference evidence="3 4" key="1">
    <citation type="submission" date="2016-03" db="EMBL/GenBank/DDBJ databases">
        <title>Deep-sea bacteria in the southern Pacific.</title>
        <authorList>
            <person name="Tang K."/>
        </authorList>
    </citation>
    <scope>NUCLEOTIDE SEQUENCE [LARGE SCALE GENOMIC DNA]</scope>
    <source>
        <strain evidence="3 4">JLT2016</strain>
    </source>
</reference>
<keyword evidence="1" id="KW-0574">Periplasm</keyword>
<dbReference type="KEGG" id="tpro:Ga0080559_TMP1522"/>
<keyword evidence="1" id="KW-0732">Signal</keyword>
<dbReference type="STRING" id="1229727.Ga0080559_TMP1522"/>
<dbReference type="Gene3D" id="1.25.40.10">
    <property type="entry name" value="Tetratricopeptide repeat domain"/>
    <property type="match status" value="1"/>
</dbReference>
<comment type="similarity">
    <text evidence="1">Belongs to the CpoB family.</text>
</comment>
<dbReference type="OrthoDB" id="9763909at2"/>
<dbReference type="InterPro" id="IPR011990">
    <property type="entry name" value="TPR-like_helical_dom_sf"/>
</dbReference>
<dbReference type="GO" id="GO:0043093">
    <property type="term" value="P:FtsZ-dependent cytokinesis"/>
    <property type="evidence" value="ECO:0007669"/>
    <property type="project" value="UniProtKB-UniRule"/>
</dbReference>
<dbReference type="RefSeq" id="WP_076622714.1">
    <property type="nucleotide sequence ID" value="NZ_BMEW01000011.1"/>
</dbReference>
<evidence type="ECO:0000313" key="4">
    <source>
        <dbReference type="Proteomes" id="UP000186559"/>
    </source>
</evidence>
<dbReference type="HAMAP" id="MF_02066">
    <property type="entry name" value="CpoB"/>
    <property type="match status" value="1"/>
</dbReference>
<dbReference type="InterPro" id="IPR034706">
    <property type="entry name" value="CpoB"/>
</dbReference>
<protein>
    <recommendedName>
        <fullName evidence="1">Cell division coordinator CpoB</fullName>
    </recommendedName>
</protein>
<dbReference type="Proteomes" id="UP000186559">
    <property type="component" value="Chromosome"/>
</dbReference>
<dbReference type="SUPFAM" id="SSF48452">
    <property type="entry name" value="TPR-like"/>
    <property type="match status" value="1"/>
</dbReference>
<keyword evidence="1" id="KW-0175">Coiled coil</keyword>
<feature type="coiled-coil region" evidence="1">
    <location>
        <begin position="64"/>
        <end position="91"/>
    </location>
</feature>
<name>A0A1U7D2I8_9RHOB</name>
<keyword evidence="4" id="KW-1185">Reference proteome</keyword>
<gene>
    <name evidence="1" type="primary">cpoB</name>
    <name evidence="3" type="ORF">Ga0080559_TMP1522</name>
</gene>
<dbReference type="NCBIfam" id="TIGR02795">
    <property type="entry name" value="tol_pal_ybgF"/>
    <property type="match status" value="1"/>
</dbReference>
<comment type="subcellular location">
    <subcellularLocation>
        <location evidence="1">Periplasm</location>
    </subcellularLocation>
</comment>
<proteinExistence type="inferred from homology"/>
<dbReference type="InterPro" id="IPR019734">
    <property type="entry name" value="TPR_rpt"/>
</dbReference>
<comment type="function">
    <text evidence="1">Mediates coordination of peptidoglycan synthesis and outer membrane constriction during cell division.</text>
</comment>
<dbReference type="Pfam" id="PF13174">
    <property type="entry name" value="TPR_6"/>
    <property type="match status" value="1"/>
</dbReference>
<keyword evidence="1" id="KW-0132">Cell division</keyword>
<accession>A0A1U7D2I8</accession>